<sequence>MKKKKVLFFSDFGVDDMLAGIYAYFSEEIELVGFVADYGNVSREDALRNVKFFQQLTGIYDVPVFGGAVIPLTGESPVYYPEIHGPSGLGPIIPELYTQNSLENFNSINDVIKKYENELIIFSAGRLTSLATMFILYPEMMKKVKGIYMMGGAFQSPGNVTPVAEANIFSDPYAANLVMQLSPIKIHIVPLDVTKYAILTPELVNELHTHYSMTKNKVGQLIKPMIDFYFNYYKKMNPKLIGSPIHDLFAIWSISDYADIKFVDVPVKICVTKGDAYGQSLGDFRETIMKAPWPVHHIAQQFNYSLFIKQVIETLTAIKS</sequence>
<keyword evidence="2" id="KW-0326">Glycosidase</keyword>
<dbReference type="PANTHER" id="PTHR12304:SF4">
    <property type="entry name" value="URIDINE NUCLEOSIDASE"/>
    <property type="match status" value="1"/>
</dbReference>
<keyword evidence="5" id="KW-1185">Reference proteome</keyword>
<dbReference type="SUPFAM" id="SSF53590">
    <property type="entry name" value="Nucleoside hydrolase"/>
    <property type="match status" value="1"/>
</dbReference>
<dbReference type="CDD" id="cd00455">
    <property type="entry name" value="nuc_hydro"/>
    <property type="match status" value="1"/>
</dbReference>
<dbReference type="RefSeq" id="WP_058006408.1">
    <property type="nucleotide sequence ID" value="NZ_CP065424.1"/>
</dbReference>
<evidence type="ECO:0000313" key="4">
    <source>
        <dbReference type="EMBL" id="OOP66839.1"/>
    </source>
</evidence>
<dbReference type="PANTHER" id="PTHR12304">
    <property type="entry name" value="INOSINE-URIDINE PREFERRING NUCLEOSIDE HYDROLASE"/>
    <property type="match status" value="1"/>
</dbReference>
<protein>
    <submittedName>
        <fullName evidence="4">Nucleoside hydrolase</fullName>
    </submittedName>
</protein>
<dbReference type="GO" id="GO:0008477">
    <property type="term" value="F:purine nucleosidase activity"/>
    <property type="evidence" value="ECO:0007669"/>
    <property type="project" value="TreeGrafter"/>
</dbReference>
<evidence type="ECO:0000313" key="5">
    <source>
        <dbReference type="Proteomes" id="UP000189761"/>
    </source>
</evidence>
<gene>
    <name evidence="4" type="ORF">BWZ43_18840</name>
</gene>
<feature type="domain" description="Inosine/uridine-preferring nucleoside hydrolase" evidence="3">
    <location>
        <begin position="6"/>
        <end position="307"/>
    </location>
</feature>
<proteinExistence type="predicted"/>
<reference evidence="4 5" key="1">
    <citation type="submission" date="2017-01" db="EMBL/GenBank/DDBJ databases">
        <title>Draft genome sequence of Bacillus oleronius.</title>
        <authorList>
            <person name="Allam M."/>
        </authorList>
    </citation>
    <scope>NUCLEOTIDE SEQUENCE [LARGE SCALE GENOMIC DNA]</scope>
    <source>
        <strain evidence="4 5">DSM 9356</strain>
    </source>
</reference>
<dbReference type="Proteomes" id="UP000189761">
    <property type="component" value="Unassembled WGS sequence"/>
</dbReference>
<dbReference type="InterPro" id="IPR023186">
    <property type="entry name" value="IUNH"/>
</dbReference>
<dbReference type="InterPro" id="IPR036452">
    <property type="entry name" value="Ribo_hydro-like"/>
</dbReference>
<dbReference type="InterPro" id="IPR001910">
    <property type="entry name" value="Inosine/uridine_hydrolase_dom"/>
</dbReference>
<dbReference type="Pfam" id="PF01156">
    <property type="entry name" value="IU_nuc_hydro"/>
    <property type="match status" value="1"/>
</dbReference>
<accession>A0A8E2I517</accession>
<evidence type="ECO:0000256" key="2">
    <source>
        <dbReference type="ARBA" id="ARBA00023295"/>
    </source>
</evidence>
<evidence type="ECO:0000259" key="3">
    <source>
        <dbReference type="Pfam" id="PF01156"/>
    </source>
</evidence>
<comment type="caution">
    <text evidence="4">The sequence shown here is derived from an EMBL/GenBank/DDBJ whole genome shotgun (WGS) entry which is preliminary data.</text>
</comment>
<dbReference type="EMBL" id="MTLA01000258">
    <property type="protein sequence ID" value="OOP66839.1"/>
    <property type="molecule type" value="Genomic_DNA"/>
</dbReference>
<dbReference type="Gene3D" id="3.90.245.10">
    <property type="entry name" value="Ribonucleoside hydrolase-like"/>
    <property type="match status" value="1"/>
</dbReference>
<keyword evidence="1 4" id="KW-0378">Hydrolase</keyword>
<dbReference type="GO" id="GO:0006152">
    <property type="term" value="P:purine nucleoside catabolic process"/>
    <property type="evidence" value="ECO:0007669"/>
    <property type="project" value="TreeGrafter"/>
</dbReference>
<dbReference type="GO" id="GO:0005829">
    <property type="term" value="C:cytosol"/>
    <property type="evidence" value="ECO:0007669"/>
    <property type="project" value="TreeGrafter"/>
</dbReference>
<name>A0A8E2I517_9BACI</name>
<organism evidence="4 5">
    <name type="scientific">Heyndrickxia oleronia</name>
    <dbReference type="NCBI Taxonomy" id="38875"/>
    <lineage>
        <taxon>Bacteria</taxon>
        <taxon>Bacillati</taxon>
        <taxon>Bacillota</taxon>
        <taxon>Bacilli</taxon>
        <taxon>Bacillales</taxon>
        <taxon>Bacillaceae</taxon>
        <taxon>Heyndrickxia</taxon>
    </lineage>
</organism>
<dbReference type="AlphaFoldDB" id="A0A8E2I517"/>
<evidence type="ECO:0000256" key="1">
    <source>
        <dbReference type="ARBA" id="ARBA00022801"/>
    </source>
</evidence>